<keyword evidence="3" id="KW-1185">Reference proteome</keyword>
<dbReference type="OrthoDB" id="2193793at2759"/>
<gene>
    <name evidence="2" type="ORF">Vbra_16081</name>
</gene>
<feature type="region of interest" description="Disordered" evidence="1">
    <location>
        <begin position="224"/>
        <end position="254"/>
    </location>
</feature>
<name>A0A0G4FT44_VITBC</name>
<protein>
    <recommendedName>
        <fullName evidence="4">Glycosyl transferase family 1 domain-containing protein</fullName>
    </recommendedName>
</protein>
<evidence type="ECO:0000256" key="1">
    <source>
        <dbReference type="SAM" id="MobiDB-lite"/>
    </source>
</evidence>
<dbReference type="PANTHER" id="PTHR46656:SF3">
    <property type="entry name" value="PUTATIVE-RELATED"/>
    <property type="match status" value="1"/>
</dbReference>
<evidence type="ECO:0000313" key="2">
    <source>
        <dbReference type="EMBL" id="CEM17653.1"/>
    </source>
</evidence>
<proteinExistence type="predicted"/>
<dbReference type="Proteomes" id="UP000041254">
    <property type="component" value="Unassembled WGS sequence"/>
</dbReference>
<organism evidence="2 3">
    <name type="scientific">Vitrella brassicaformis (strain CCMP3155)</name>
    <dbReference type="NCBI Taxonomy" id="1169540"/>
    <lineage>
        <taxon>Eukaryota</taxon>
        <taxon>Sar</taxon>
        <taxon>Alveolata</taxon>
        <taxon>Colpodellida</taxon>
        <taxon>Vitrellaceae</taxon>
        <taxon>Vitrella</taxon>
    </lineage>
</organism>
<dbReference type="PANTHER" id="PTHR46656">
    <property type="entry name" value="PUTATIVE-RELATED"/>
    <property type="match status" value="1"/>
</dbReference>
<reference evidence="2 3" key="1">
    <citation type="submission" date="2014-11" db="EMBL/GenBank/DDBJ databases">
        <authorList>
            <person name="Zhu J."/>
            <person name="Qi W."/>
            <person name="Song R."/>
        </authorList>
    </citation>
    <scope>NUCLEOTIDE SEQUENCE [LARGE SCALE GENOMIC DNA]</scope>
</reference>
<evidence type="ECO:0000313" key="3">
    <source>
        <dbReference type="Proteomes" id="UP000041254"/>
    </source>
</evidence>
<feature type="compositionally biased region" description="Basic and acidic residues" evidence="1">
    <location>
        <begin position="331"/>
        <end position="346"/>
    </location>
</feature>
<dbReference type="SUPFAM" id="SSF53756">
    <property type="entry name" value="UDP-Glycosyltransferase/glycogen phosphorylase"/>
    <property type="match status" value="1"/>
</dbReference>
<dbReference type="Gene3D" id="3.40.50.2000">
    <property type="entry name" value="Glycogen Phosphorylase B"/>
    <property type="match status" value="1"/>
</dbReference>
<dbReference type="STRING" id="1169540.A0A0G4FT44"/>
<evidence type="ECO:0008006" key="4">
    <source>
        <dbReference type="Google" id="ProtNLM"/>
    </source>
</evidence>
<dbReference type="EMBL" id="CDMY01000493">
    <property type="protein sequence ID" value="CEM17653.1"/>
    <property type="molecule type" value="Genomic_DNA"/>
</dbReference>
<sequence length="611" mass="67638">MVALDRARGHRMSLDARGRGGTASTKCQVYWHAPFFTGGGYCTEATSYVLSLLYQPAFTQEFDLSILQHGGAVDRAYVESLKSSLTRLAPLVLRPGDLQMREERRRDTTPTTIDDVWRTLVGGGPFAHRPWSYDGGWHLQTQRDGPGGSPVTTMFETDRVPIDWLDRLRDLQELWVPTNWSASVFAAAGVPLSRIQVDTTFWDPGRVTDDDIADTRKLVERLRAEQDARKSRQVALPLPLTPRHPPAAAGAAAAGGSAPSLISLSQTVRPSANHTQQSLVDVMSLLVHANGSISRQPPSPVSPFSEDEDTYVEYHAEKETAFGGRGQENGVVREDKGESLVEREEVQTEGEGARVPMSSGSCRKVFLAVGKWEPRKAYDLMIPAFIEAFAFASANTTGNTTAAIRPGDICLVVVANLFGNHPDSEPLRAVDQHYAAYQPLIERKLTAQSSSGDLSAWLPSVVFVNRVSDRQLRALYGTISTALVHTARGEGWGRPLVESLSMQRRVITHFWGGPSAYLTSECAMEVALSGLSQINSGPYKEHRWAEVDRESLKTRLREMLSLSESDVVGYGRMGERGRAVMVERYSLERVGQLLLHYLRRLRQQHDLHVLH</sequence>
<feature type="region of interest" description="Disordered" evidence="1">
    <location>
        <begin position="327"/>
        <end position="355"/>
    </location>
</feature>
<dbReference type="AlphaFoldDB" id="A0A0G4FT44"/>
<dbReference type="InParanoid" id="A0A0G4FT44"/>
<dbReference type="VEuPathDB" id="CryptoDB:Vbra_16081"/>
<accession>A0A0G4FT44</accession>